<sequence length="38" mass="4321">MDRTEHGHGSCPSKAVFILRSPDLFRASSSYRLEISRL</sequence>
<organism evidence="1 2">
    <name type="scientific">Pseudomonas batumici</name>
    <dbReference type="NCBI Taxonomy" id="226910"/>
    <lineage>
        <taxon>Bacteria</taxon>
        <taxon>Pseudomonadati</taxon>
        <taxon>Pseudomonadota</taxon>
        <taxon>Gammaproteobacteria</taxon>
        <taxon>Pseudomonadales</taxon>
        <taxon>Pseudomonadaceae</taxon>
        <taxon>Pseudomonas</taxon>
    </lineage>
</organism>
<reference evidence="1 2" key="1">
    <citation type="submission" date="2015-01" db="EMBL/GenBank/DDBJ databases">
        <title>Complete genome of Pseudomonas batumici UCM B-321 producer of the batumin antibiotic with strong antistaphilococcal and potential anticancer activity.</title>
        <authorList>
            <person name="Klochko V.V."/>
            <person name="Zelena L.B."/>
            <person name="Elena K.A."/>
            <person name="Reva O.N."/>
        </authorList>
    </citation>
    <scope>NUCLEOTIDE SEQUENCE [LARGE SCALE GENOMIC DNA]</scope>
    <source>
        <strain evidence="1 2">UCM B-321</strain>
    </source>
</reference>
<proteinExistence type="predicted"/>
<dbReference type="EMBL" id="JXDG01000035">
    <property type="protein sequence ID" value="KIH83624.1"/>
    <property type="molecule type" value="Genomic_DNA"/>
</dbReference>
<dbReference type="AlphaFoldDB" id="A0A0C2ECJ4"/>
<protein>
    <submittedName>
        <fullName evidence="1">Uncharacterized protein</fullName>
    </submittedName>
</protein>
<gene>
    <name evidence="1" type="ORF">UCMB321_2750</name>
</gene>
<dbReference type="Proteomes" id="UP000031535">
    <property type="component" value="Unassembled WGS sequence"/>
</dbReference>
<keyword evidence="2" id="KW-1185">Reference proteome</keyword>
<comment type="caution">
    <text evidence="1">The sequence shown here is derived from an EMBL/GenBank/DDBJ whole genome shotgun (WGS) entry which is preliminary data.</text>
</comment>
<evidence type="ECO:0000313" key="2">
    <source>
        <dbReference type="Proteomes" id="UP000031535"/>
    </source>
</evidence>
<evidence type="ECO:0000313" key="1">
    <source>
        <dbReference type="EMBL" id="KIH83624.1"/>
    </source>
</evidence>
<dbReference type="PATRIC" id="fig|226910.6.peg.2740"/>
<name>A0A0C2ECJ4_9PSED</name>
<accession>A0A0C2ECJ4</accession>